<evidence type="ECO:0000256" key="6">
    <source>
        <dbReference type="ARBA" id="ARBA00023242"/>
    </source>
</evidence>
<dbReference type="GO" id="GO:0005634">
    <property type="term" value="C:nucleus"/>
    <property type="evidence" value="ECO:0007669"/>
    <property type="project" value="UniProtKB-SubCell"/>
</dbReference>
<dbReference type="InterPro" id="IPR050560">
    <property type="entry name" value="MYB_TF"/>
</dbReference>
<dbReference type="Proteomes" id="UP000685013">
    <property type="component" value="Chromosome 16"/>
</dbReference>
<dbReference type="InterPro" id="IPR017930">
    <property type="entry name" value="Myb_dom"/>
</dbReference>
<evidence type="ECO:0000256" key="1">
    <source>
        <dbReference type="ARBA" id="ARBA00004123"/>
    </source>
</evidence>
<keyword evidence="5" id="KW-0804">Transcription</keyword>
<evidence type="ECO:0000256" key="4">
    <source>
        <dbReference type="ARBA" id="ARBA00023125"/>
    </source>
</evidence>
<organism evidence="10 11">
    <name type="scientific">Cucurbita argyrosperma subsp. sororia</name>
    <dbReference type="NCBI Taxonomy" id="37648"/>
    <lineage>
        <taxon>Eukaryota</taxon>
        <taxon>Viridiplantae</taxon>
        <taxon>Streptophyta</taxon>
        <taxon>Embryophyta</taxon>
        <taxon>Tracheophyta</taxon>
        <taxon>Spermatophyta</taxon>
        <taxon>Magnoliopsida</taxon>
        <taxon>eudicotyledons</taxon>
        <taxon>Gunneridae</taxon>
        <taxon>Pentapetalae</taxon>
        <taxon>rosids</taxon>
        <taxon>fabids</taxon>
        <taxon>Cucurbitales</taxon>
        <taxon>Cucurbitaceae</taxon>
        <taxon>Cucurbiteae</taxon>
        <taxon>Cucurbita</taxon>
    </lineage>
</organism>
<evidence type="ECO:0000256" key="3">
    <source>
        <dbReference type="ARBA" id="ARBA00023015"/>
    </source>
</evidence>
<comment type="subcellular location">
    <subcellularLocation>
        <location evidence="1">Nucleus</location>
    </subcellularLocation>
</comment>
<dbReference type="CDD" id="cd00167">
    <property type="entry name" value="SANT"/>
    <property type="match status" value="2"/>
</dbReference>
<dbReference type="FunFam" id="1.10.10.60:FF:000060">
    <property type="entry name" value="MYB transcription factor"/>
    <property type="match status" value="1"/>
</dbReference>
<dbReference type="Pfam" id="PF00249">
    <property type="entry name" value="Myb_DNA-binding"/>
    <property type="match status" value="2"/>
</dbReference>
<keyword evidence="6" id="KW-0539">Nucleus</keyword>
<keyword evidence="4" id="KW-0238">DNA-binding</keyword>
<feature type="region of interest" description="Disordered" evidence="7">
    <location>
        <begin position="135"/>
        <end position="159"/>
    </location>
</feature>
<name>A0AAV6M7K4_9ROSI</name>
<keyword evidence="11" id="KW-1185">Reference proteome</keyword>
<dbReference type="PROSITE" id="PS50090">
    <property type="entry name" value="MYB_LIKE"/>
    <property type="match status" value="2"/>
</dbReference>
<dbReference type="GO" id="GO:0000978">
    <property type="term" value="F:RNA polymerase II cis-regulatory region sequence-specific DNA binding"/>
    <property type="evidence" value="ECO:0007669"/>
    <property type="project" value="TreeGrafter"/>
</dbReference>
<evidence type="ECO:0000256" key="5">
    <source>
        <dbReference type="ARBA" id="ARBA00023163"/>
    </source>
</evidence>
<feature type="domain" description="HTH myb-type" evidence="9">
    <location>
        <begin position="60"/>
        <end position="113"/>
    </location>
</feature>
<dbReference type="FunFam" id="1.10.10.60:FF:000344">
    <property type="entry name" value="Transcription factor MYB44"/>
    <property type="match status" value="1"/>
</dbReference>
<evidence type="ECO:0000259" key="8">
    <source>
        <dbReference type="PROSITE" id="PS50090"/>
    </source>
</evidence>
<feature type="domain" description="Myb-like" evidence="8">
    <location>
        <begin position="59"/>
        <end position="109"/>
    </location>
</feature>
<comment type="caution">
    <text evidence="10">The sequence shown here is derived from an EMBL/GenBank/DDBJ whole genome shotgun (WGS) entry which is preliminary data.</text>
</comment>
<feature type="domain" description="Myb-like" evidence="8">
    <location>
        <begin position="7"/>
        <end position="58"/>
    </location>
</feature>
<dbReference type="InterPro" id="IPR001005">
    <property type="entry name" value="SANT/Myb"/>
</dbReference>
<dbReference type="SMART" id="SM00717">
    <property type="entry name" value="SANT"/>
    <property type="match status" value="2"/>
</dbReference>
<keyword evidence="2" id="KW-0677">Repeat</keyword>
<reference evidence="10 11" key="1">
    <citation type="journal article" date="2021" name="Hortic Res">
        <title>The domestication of Cucurbita argyrosperma as revealed by the genome of its wild relative.</title>
        <authorList>
            <person name="Barrera-Redondo J."/>
            <person name="Sanchez-de la Vega G."/>
            <person name="Aguirre-Liguori J.A."/>
            <person name="Castellanos-Morales G."/>
            <person name="Gutierrez-Guerrero Y.T."/>
            <person name="Aguirre-Dugua X."/>
            <person name="Aguirre-Planter E."/>
            <person name="Tenaillon M.I."/>
            <person name="Lira-Saade R."/>
            <person name="Eguiarte L.E."/>
        </authorList>
    </citation>
    <scope>NUCLEOTIDE SEQUENCE [LARGE SCALE GENOMIC DNA]</scope>
    <source>
        <strain evidence="10">JBR-2021</strain>
    </source>
</reference>
<accession>A0AAV6M7K4</accession>
<feature type="domain" description="HTH myb-type" evidence="9">
    <location>
        <begin position="7"/>
        <end position="58"/>
    </location>
</feature>
<sequence length="249" mass="28248">MGSRKGKIDRVKGPWSPEEDEMLRMLVQSQGARNWSIISQSIHGRSGKSCRLRWFNQLCPGVERRAFTAEEDEVITEAHAKYGNKWATIARLLNGRTDNAIKNHWNSTLKRKFCSIAEKKTDCASQGSTISVSNQCLSPSGSETSHSIRSSDMEPSTQLTLSLPGSELWPVTQQQSISSSPVKSEEKQEGKRTCFREELLCVMQKMIKEEEGTSILKAYGAITSHFTCRDPDIHESLRWCFHRRPWVSR</sequence>
<dbReference type="PROSITE" id="PS51294">
    <property type="entry name" value="HTH_MYB"/>
    <property type="match status" value="2"/>
</dbReference>
<keyword evidence="3" id="KW-0805">Transcription regulation</keyword>
<dbReference type="AlphaFoldDB" id="A0AAV6M7K4"/>
<protein>
    <submittedName>
        <fullName evidence="10">Transcription factor MYB44</fullName>
    </submittedName>
</protein>
<dbReference type="GO" id="GO:0000981">
    <property type="term" value="F:DNA-binding transcription factor activity, RNA polymerase II-specific"/>
    <property type="evidence" value="ECO:0007669"/>
    <property type="project" value="TreeGrafter"/>
</dbReference>
<dbReference type="PANTHER" id="PTHR45614:SF293">
    <property type="entry name" value="TRANSCRIPTION FACTOR MYB73"/>
    <property type="match status" value="1"/>
</dbReference>
<feature type="non-terminal residue" evidence="10">
    <location>
        <position position="1"/>
    </location>
</feature>
<dbReference type="EMBL" id="JAGKQH010000016">
    <property type="protein sequence ID" value="KAG6576937.1"/>
    <property type="molecule type" value="Genomic_DNA"/>
</dbReference>
<evidence type="ECO:0000256" key="7">
    <source>
        <dbReference type="SAM" id="MobiDB-lite"/>
    </source>
</evidence>
<evidence type="ECO:0000259" key="9">
    <source>
        <dbReference type="PROSITE" id="PS51294"/>
    </source>
</evidence>
<dbReference type="PANTHER" id="PTHR45614">
    <property type="entry name" value="MYB PROTEIN-RELATED"/>
    <property type="match status" value="1"/>
</dbReference>
<proteinExistence type="predicted"/>
<gene>
    <name evidence="10" type="primary">MYB44</name>
    <name evidence="10" type="ORF">SDJN03_24511</name>
</gene>
<evidence type="ECO:0000313" key="10">
    <source>
        <dbReference type="EMBL" id="KAG6576937.1"/>
    </source>
</evidence>
<evidence type="ECO:0000313" key="11">
    <source>
        <dbReference type="Proteomes" id="UP000685013"/>
    </source>
</evidence>
<evidence type="ECO:0000256" key="2">
    <source>
        <dbReference type="ARBA" id="ARBA00022737"/>
    </source>
</evidence>